<accession>A0A2T1GGW3</accession>
<evidence type="ECO:0000259" key="2">
    <source>
        <dbReference type="Pfam" id="PF00535"/>
    </source>
</evidence>
<dbReference type="InterPro" id="IPR029044">
    <property type="entry name" value="Nucleotide-diphossugar_trans"/>
</dbReference>
<dbReference type="OrthoDB" id="3655479at2"/>
<dbReference type="PANTHER" id="PTHR43179">
    <property type="entry name" value="RHAMNOSYLTRANSFERASE WBBL"/>
    <property type="match status" value="1"/>
</dbReference>
<dbReference type="Pfam" id="PF00535">
    <property type="entry name" value="Glycos_transf_2"/>
    <property type="match status" value="1"/>
</dbReference>
<dbReference type="GO" id="GO:0016740">
    <property type="term" value="F:transferase activity"/>
    <property type="evidence" value="ECO:0007669"/>
    <property type="project" value="UniProtKB-KW"/>
</dbReference>
<dbReference type="Proteomes" id="UP000238937">
    <property type="component" value="Unassembled WGS sequence"/>
</dbReference>
<gene>
    <name evidence="3" type="ORF">C7B77_10210</name>
</gene>
<sequence length="338" mass="38280">MIVSIVIPVYNGGESFQKCLSSLQQFVPPETEVVVVVDGGTDRSEQLARSFGAKVVTFPTASGPARARNHGAKIATGDILLFLDADVTIHADTLPQVRKIFEERSDVAALIGSYDDAPGAPNFLSQYKNLFHHYTHQTGVTEASTFWGACGAIRRDVFLELGGFDENYRYPSVEDIDLGYRLKKAGYRIELCKTVLVKHLKCWRLLNLLKAEFFYRALPWTELIWRDRQFVNDLNLQISSRISIILAYCLAISVPIAFLWIGAVAIAMLFGLALLFINWPVYQFFYQQRGGWFACGTVFWHWLYFLYGGLAFAIGTIRYHSVSRHTPHQPKLLEILEL</sequence>
<feature type="transmembrane region" description="Helical" evidence="1">
    <location>
        <begin position="299"/>
        <end position="319"/>
    </location>
</feature>
<evidence type="ECO:0000256" key="1">
    <source>
        <dbReference type="SAM" id="Phobius"/>
    </source>
</evidence>
<keyword evidence="1" id="KW-0472">Membrane</keyword>
<evidence type="ECO:0000313" key="4">
    <source>
        <dbReference type="Proteomes" id="UP000238937"/>
    </source>
</evidence>
<dbReference type="SUPFAM" id="SSF53448">
    <property type="entry name" value="Nucleotide-diphospho-sugar transferases"/>
    <property type="match status" value="1"/>
</dbReference>
<dbReference type="RefSeq" id="WP_106303715.1">
    <property type="nucleotide sequence ID" value="NZ_PVWO01000102.1"/>
</dbReference>
<feature type="transmembrane region" description="Helical" evidence="1">
    <location>
        <begin position="246"/>
        <end position="279"/>
    </location>
</feature>
<keyword evidence="1" id="KW-1133">Transmembrane helix</keyword>
<feature type="domain" description="Glycosyltransferase 2-like" evidence="2">
    <location>
        <begin position="4"/>
        <end position="161"/>
    </location>
</feature>
<organism evidence="3 4">
    <name type="scientific">Chamaesiphon polymorphus CCALA 037</name>
    <dbReference type="NCBI Taxonomy" id="2107692"/>
    <lineage>
        <taxon>Bacteria</taxon>
        <taxon>Bacillati</taxon>
        <taxon>Cyanobacteriota</taxon>
        <taxon>Cyanophyceae</taxon>
        <taxon>Gomontiellales</taxon>
        <taxon>Chamaesiphonaceae</taxon>
        <taxon>Chamaesiphon</taxon>
    </lineage>
</organism>
<protein>
    <submittedName>
        <fullName evidence="3">Glycosyl transferase</fullName>
    </submittedName>
</protein>
<name>A0A2T1GGW3_9CYAN</name>
<reference evidence="3 4" key="1">
    <citation type="submission" date="2018-03" db="EMBL/GenBank/DDBJ databases">
        <title>The ancient ancestry and fast evolution of plastids.</title>
        <authorList>
            <person name="Moore K.R."/>
            <person name="Magnabosco C."/>
            <person name="Momper L."/>
            <person name="Gold D.A."/>
            <person name="Bosak T."/>
            <person name="Fournier G.P."/>
        </authorList>
    </citation>
    <scope>NUCLEOTIDE SEQUENCE [LARGE SCALE GENOMIC DNA]</scope>
    <source>
        <strain evidence="3 4">CCALA 037</strain>
    </source>
</reference>
<keyword evidence="1" id="KW-0812">Transmembrane</keyword>
<dbReference type="AlphaFoldDB" id="A0A2T1GGW3"/>
<dbReference type="Gene3D" id="3.90.550.10">
    <property type="entry name" value="Spore Coat Polysaccharide Biosynthesis Protein SpsA, Chain A"/>
    <property type="match status" value="1"/>
</dbReference>
<keyword evidence="4" id="KW-1185">Reference proteome</keyword>
<dbReference type="InterPro" id="IPR001173">
    <property type="entry name" value="Glyco_trans_2-like"/>
</dbReference>
<evidence type="ECO:0000313" key="3">
    <source>
        <dbReference type="EMBL" id="PSB56912.1"/>
    </source>
</evidence>
<dbReference type="PANTHER" id="PTHR43179:SF7">
    <property type="entry name" value="RHAMNOSYLTRANSFERASE WBBL"/>
    <property type="match status" value="1"/>
</dbReference>
<keyword evidence="3" id="KW-0808">Transferase</keyword>
<comment type="caution">
    <text evidence="3">The sequence shown here is derived from an EMBL/GenBank/DDBJ whole genome shotgun (WGS) entry which is preliminary data.</text>
</comment>
<proteinExistence type="predicted"/>
<dbReference type="EMBL" id="PVWO01000102">
    <property type="protein sequence ID" value="PSB56912.1"/>
    <property type="molecule type" value="Genomic_DNA"/>
</dbReference>